<name>A0A7T8GZW1_CALRO</name>
<organism evidence="2 3">
    <name type="scientific">Caligus rogercresseyi</name>
    <name type="common">Sea louse</name>
    <dbReference type="NCBI Taxonomy" id="217165"/>
    <lineage>
        <taxon>Eukaryota</taxon>
        <taxon>Metazoa</taxon>
        <taxon>Ecdysozoa</taxon>
        <taxon>Arthropoda</taxon>
        <taxon>Crustacea</taxon>
        <taxon>Multicrustacea</taxon>
        <taxon>Hexanauplia</taxon>
        <taxon>Copepoda</taxon>
        <taxon>Siphonostomatoida</taxon>
        <taxon>Caligidae</taxon>
        <taxon>Caligus</taxon>
    </lineage>
</organism>
<dbReference type="EMBL" id="CP045899">
    <property type="protein sequence ID" value="QQP40919.1"/>
    <property type="molecule type" value="Genomic_DNA"/>
</dbReference>
<evidence type="ECO:0000256" key="1">
    <source>
        <dbReference type="SAM" id="MobiDB-lite"/>
    </source>
</evidence>
<proteinExistence type="predicted"/>
<gene>
    <name evidence="2" type="ORF">FKW44_015129</name>
</gene>
<feature type="region of interest" description="Disordered" evidence="1">
    <location>
        <begin position="17"/>
        <end position="37"/>
    </location>
</feature>
<protein>
    <submittedName>
        <fullName evidence="2">Uncharacterized protein</fullName>
    </submittedName>
</protein>
<keyword evidence="3" id="KW-1185">Reference proteome</keyword>
<evidence type="ECO:0000313" key="2">
    <source>
        <dbReference type="EMBL" id="QQP40919.1"/>
    </source>
</evidence>
<evidence type="ECO:0000313" key="3">
    <source>
        <dbReference type="Proteomes" id="UP000595437"/>
    </source>
</evidence>
<dbReference type="Proteomes" id="UP000595437">
    <property type="component" value="Chromosome 10"/>
</dbReference>
<accession>A0A7T8GZW1</accession>
<dbReference type="AlphaFoldDB" id="A0A7T8GZW1"/>
<reference evidence="3" key="1">
    <citation type="submission" date="2021-01" db="EMBL/GenBank/DDBJ databases">
        <title>Caligus Genome Assembly.</title>
        <authorList>
            <person name="Gallardo-Escarate C."/>
        </authorList>
    </citation>
    <scope>NUCLEOTIDE SEQUENCE [LARGE SCALE GENOMIC DNA]</scope>
</reference>
<sequence>MLKNKFRALQVASHHSLTHVRSVDSDQSHFSTRPTPLHPDPRLHRIIMLIISRRM</sequence>